<evidence type="ECO:0000256" key="4">
    <source>
        <dbReference type="ARBA" id="ARBA00022989"/>
    </source>
</evidence>
<evidence type="ECO:0000256" key="6">
    <source>
        <dbReference type="ARBA" id="ARBA00023136"/>
    </source>
</evidence>
<comment type="caution">
    <text evidence="8">The sequence shown here is derived from an EMBL/GenBank/DDBJ whole genome shotgun (WGS) entry which is preliminary data.</text>
</comment>
<feature type="transmembrane region" description="Helical" evidence="7">
    <location>
        <begin position="74"/>
        <end position="94"/>
    </location>
</feature>
<proteinExistence type="predicted"/>
<gene>
    <name evidence="8" type="ORF">HZH66_004042</name>
</gene>
<accession>A0A834KJE1</accession>
<evidence type="ECO:0000313" key="8">
    <source>
        <dbReference type="EMBL" id="KAF7405136.1"/>
    </source>
</evidence>
<dbReference type="Pfam" id="PF15188">
    <property type="entry name" value="CCDC-167"/>
    <property type="match status" value="1"/>
</dbReference>
<keyword evidence="4 7" id="KW-1133">Transmembrane helix</keyword>
<evidence type="ECO:0000256" key="2">
    <source>
        <dbReference type="ARBA" id="ARBA00022350"/>
    </source>
</evidence>
<keyword evidence="3 7" id="KW-0812">Transmembrane</keyword>
<evidence type="ECO:0000256" key="5">
    <source>
        <dbReference type="ARBA" id="ARBA00023054"/>
    </source>
</evidence>
<keyword evidence="6 7" id="KW-0472">Membrane</keyword>
<organism evidence="8 9">
    <name type="scientific">Vespula vulgaris</name>
    <name type="common">Yellow jacket</name>
    <name type="synonym">Wasp</name>
    <dbReference type="NCBI Taxonomy" id="7454"/>
    <lineage>
        <taxon>Eukaryota</taxon>
        <taxon>Metazoa</taxon>
        <taxon>Ecdysozoa</taxon>
        <taxon>Arthropoda</taxon>
        <taxon>Hexapoda</taxon>
        <taxon>Insecta</taxon>
        <taxon>Pterygota</taxon>
        <taxon>Neoptera</taxon>
        <taxon>Endopterygota</taxon>
        <taxon>Hymenoptera</taxon>
        <taxon>Apocrita</taxon>
        <taxon>Aculeata</taxon>
        <taxon>Vespoidea</taxon>
        <taxon>Vespidae</taxon>
        <taxon>Vespinae</taxon>
        <taxon>Vespula</taxon>
    </lineage>
</organism>
<dbReference type="EMBL" id="JACSEA010000003">
    <property type="protein sequence ID" value="KAF7405136.1"/>
    <property type="molecule type" value="Genomic_DNA"/>
</dbReference>
<evidence type="ECO:0000256" key="7">
    <source>
        <dbReference type="SAM" id="Phobius"/>
    </source>
</evidence>
<sequence>MSENDTVMVKMLHVEDALKESLHRVEVIEKRLKTKLLTIENRERLENELEEVKTVLKINEQKLYGLRKENTRSFIITASIIFICFLIYGLYCMFNTREISKHFVHTP</sequence>
<dbReference type="Proteomes" id="UP000614350">
    <property type="component" value="Unassembled WGS sequence"/>
</dbReference>
<reference evidence="8" key="1">
    <citation type="journal article" date="2020" name="G3 (Bethesda)">
        <title>High-Quality Assemblies for Three Invasive Social Wasps from the &lt;i&gt;Vespula&lt;/i&gt; Genus.</title>
        <authorList>
            <person name="Harrop T.W.R."/>
            <person name="Guhlin J."/>
            <person name="McLaughlin G.M."/>
            <person name="Permina E."/>
            <person name="Stockwell P."/>
            <person name="Gilligan J."/>
            <person name="Le Lec M.F."/>
            <person name="Gruber M.A.M."/>
            <person name="Quinn O."/>
            <person name="Lovegrove M."/>
            <person name="Duncan E.J."/>
            <person name="Remnant E.J."/>
            <person name="Van Eeckhoven J."/>
            <person name="Graham B."/>
            <person name="Knapp R.A."/>
            <person name="Langford K.W."/>
            <person name="Kronenberg Z."/>
            <person name="Press M.O."/>
            <person name="Eacker S.M."/>
            <person name="Wilson-Rankin E.E."/>
            <person name="Purcell J."/>
            <person name="Lester P.J."/>
            <person name="Dearden P.K."/>
        </authorList>
    </citation>
    <scope>NUCLEOTIDE SEQUENCE</scope>
    <source>
        <strain evidence="8">Marl-1</strain>
    </source>
</reference>
<dbReference type="GO" id="GO:0016020">
    <property type="term" value="C:membrane"/>
    <property type="evidence" value="ECO:0007669"/>
    <property type="project" value="UniProtKB-SubCell"/>
</dbReference>
<keyword evidence="5" id="KW-0175">Coiled coil</keyword>
<name>A0A834KJE1_VESVU</name>
<dbReference type="PANTHER" id="PTHR31759:SF1">
    <property type="entry name" value="COILED-COIL DOMAIN-CONTAINING PROTEIN 167"/>
    <property type="match status" value="1"/>
</dbReference>
<comment type="subcellular location">
    <subcellularLocation>
        <location evidence="1">Membrane</location>
        <topology evidence="1">Single-pass membrane protein</topology>
    </subcellularLocation>
</comment>
<dbReference type="PANTHER" id="PTHR31759">
    <property type="entry name" value="COILED-COIL DOMAIN-CONTAINING PROTEIN 167"/>
    <property type="match status" value="1"/>
</dbReference>
<evidence type="ECO:0000256" key="3">
    <source>
        <dbReference type="ARBA" id="ARBA00022692"/>
    </source>
</evidence>
<keyword evidence="9" id="KW-1185">Reference proteome</keyword>
<dbReference type="InterPro" id="IPR028194">
    <property type="entry name" value="CC167"/>
</dbReference>
<dbReference type="AlphaFoldDB" id="A0A834KJE1"/>
<protein>
    <recommendedName>
        <fullName evidence="2">Coiled-coil domain-containing protein 167</fullName>
    </recommendedName>
</protein>
<evidence type="ECO:0000313" key="9">
    <source>
        <dbReference type="Proteomes" id="UP000614350"/>
    </source>
</evidence>
<evidence type="ECO:0000256" key="1">
    <source>
        <dbReference type="ARBA" id="ARBA00004167"/>
    </source>
</evidence>